<proteinExistence type="predicted"/>
<organism evidence="5 6">
    <name type="scientific">Ridgeia piscesae</name>
    <name type="common">Tubeworm</name>
    <dbReference type="NCBI Taxonomy" id="27915"/>
    <lineage>
        <taxon>Eukaryota</taxon>
        <taxon>Metazoa</taxon>
        <taxon>Spiralia</taxon>
        <taxon>Lophotrochozoa</taxon>
        <taxon>Annelida</taxon>
        <taxon>Polychaeta</taxon>
        <taxon>Sedentaria</taxon>
        <taxon>Canalipalpata</taxon>
        <taxon>Sabellida</taxon>
        <taxon>Siboglinidae</taxon>
        <taxon>Ridgeia</taxon>
    </lineage>
</organism>
<sequence>MEDAGDIRVTAVNPAGEASCVAKLKIKMKKEKAHFVKPIHDVDVMEQEDARFETTVTAKPQPTVEWYKGDTKLEPSDHVIFEKEGDNYALVLKGVNPKEAGIYTVKVFADLGTISSDATLTIKEKLKLKIDKPTEKAEASFEMEAETVSMEAEVQLTLEETIAPQFVEVFEEMTIEEKGTVELRVTVTGSPEPQVTWYCNDKQLFETLKVKLLTESGGVHILHMERTTQQMSGLYKVTAVNAAGQAEHAATVNITEIVKVAEEAPVEEAVVEEEVVEIEEEVPAEVEPATVAPAFIQIFDDVTVEQGKPLELRVKVTGHPRPEVKIYRDDVELEFVVEDDDVYVVKTADVSVDLGGHYRVAAVNSAGQAEHVARVTVTGKILYAICM</sequence>
<dbReference type="FunFam" id="2.60.40.10:FF:000425">
    <property type="entry name" value="Myosin light chain kinase"/>
    <property type="match status" value="2"/>
</dbReference>
<dbReference type="InterPro" id="IPR003599">
    <property type="entry name" value="Ig_sub"/>
</dbReference>
<dbReference type="InterPro" id="IPR036179">
    <property type="entry name" value="Ig-like_dom_sf"/>
</dbReference>
<dbReference type="InterPro" id="IPR013098">
    <property type="entry name" value="Ig_I-set"/>
</dbReference>
<name>A0AAD9P213_RIDPI</name>
<dbReference type="Proteomes" id="UP001209878">
    <property type="component" value="Unassembled WGS sequence"/>
</dbReference>
<dbReference type="PROSITE" id="PS50835">
    <property type="entry name" value="IG_LIKE"/>
    <property type="match status" value="1"/>
</dbReference>
<dbReference type="PANTHER" id="PTHR47633">
    <property type="entry name" value="IMMUNOGLOBULIN"/>
    <property type="match status" value="1"/>
</dbReference>
<dbReference type="PANTHER" id="PTHR47633:SF4">
    <property type="entry name" value="MYOPALLADIN ISOFORM X1"/>
    <property type="match status" value="1"/>
</dbReference>
<accession>A0AAD9P213</accession>
<evidence type="ECO:0000256" key="3">
    <source>
        <dbReference type="ARBA" id="ARBA00023319"/>
    </source>
</evidence>
<keyword evidence="3" id="KW-0393">Immunoglobulin domain</keyword>
<comment type="subcellular location">
    <subcellularLocation>
        <location evidence="1">Cytoplasm</location>
    </subcellularLocation>
</comment>
<dbReference type="SMART" id="SM00409">
    <property type="entry name" value="IG"/>
    <property type="match status" value="3"/>
</dbReference>
<dbReference type="SUPFAM" id="SSF48726">
    <property type="entry name" value="Immunoglobulin"/>
    <property type="match status" value="3"/>
</dbReference>
<protein>
    <recommendedName>
        <fullName evidence="4">Ig-like domain-containing protein</fullName>
    </recommendedName>
</protein>
<evidence type="ECO:0000256" key="1">
    <source>
        <dbReference type="ARBA" id="ARBA00004496"/>
    </source>
</evidence>
<dbReference type="GO" id="GO:0005737">
    <property type="term" value="C:cytoplasm"/>
    <property type="evidence" value="ECO:0007669"/>
    <property type="project" value="UniProtKB-SubCell"/>
</dbReference>
<dbReference type="AlphaFoldDB" id="A0AAD9P213"/>
<dbReference type="EMBL" id="JAODUO010000192">
    <property type="protein sequence ID" value="KAK2186688.1"/>
    <property type="molecule type" value="Genomic_DNA"/>
</dbReference>
<keyword evidence="2" id="KW-0963">Cytoplasm</keyword>
<dbReference type="InterPro" id="IPR013783">
    <property type="entry name" value="Ig-like_fold"/>
</dbReference>
<feature type="domain" description="Ig-like" evidence="4">
    <location>
        <begin position="164"/>
        <end position="253"/>
    </location>
</feature>
<evidence type="ECO:0000313" key="5">
    <source>
        <dbReference type="EMBL" id="KAK2186688.1"/>
    </source>
</evidence>
<dbReference type="Pfam" id="PF07679">
    <property type="entry name" value="I-set"/>
    <property type="match status" value="3"/>
</dbReference>
<evidence type="ECO:0000259" key="4">
    <source>
        <dbReference type="PROSITE" id="PS50835"/>
    </source>
</evidence>
<reference evidence="5" key="1">
    <citation type="journal article" date="2023" name="Mol. Biol. Evol.">
        <title>Third-Generation Sequencing Reveals the Adaptive Role of the Epigenome in Three Deep-Sea Polychaetes.</title>
        <authorList>
            <person name="Perez M."/>
            <person name="Aroh O."/>
            <person name="Sun Y."/>
            <person name="Lan Y."/>
            <person name="Juniper S.K."/>
            <person name="Young C.R."/>
            <person name="Angers B."/>
            <person name="Qian P.Y."/>
        </authorList>
    </citation>
    <scope>NUCLEOTIDE SEQUENCE</scope>
    <source>
        <strain evidence="5">R07B-5</strain>
    </source>
</reference>
<evidence type="ECO:0000256" key="2">
    <source>
        <dbReference type="ARBA" id="ARBA00022490"/>
    </source>
</evidence>
<comment type="caution">
    <text evidence="5">The sequence shown here is derived from an EMBL/GenBank/DDBJ whole genome shotgun (WGS) entry which is preliminary data.</text>
</comment>
<evidence type="ECO:0000313" key="6">
    <source>
        <dbReference type="Proteomes" id="UP001209878"/>
    </source>
</evidence>
<keyword evidence="6" id="KW-1185">Reference proteome</keyword>
<dbReference type="Gene3D" id="2.60.40.10">
    <property type="entry name" value="Immunoglobulins"/>
    <property type="match status" value="3"/>
</dbReference>
<gene>
    <name evidence="5" type="ORF">NP493_191g03431</name>
</gene>
<dbReference type="InterPro" id="IPR007110">
    <property type="entry name" value="Ig-like_dom"/>
</dbReference>